<keyword evidence="4" id="KW-1185">Reference proteome</keyword>
<evidence type="ECO:0000313" key="3">
    <source>
        <dbReference type="EMBL" id="GEQ85830.1"/>
    </source>
</evidence>
<dbReference type="InterPro" id="IPR012912">
    <property type="entry name" value="Plasmid_pRiA4b_Orf3-like"/>
</dbReference>
<dbReference type="Pfam" id="PF07929">
    <property type="entry name" value="PRiA4_ORF3"/>
    <property type="match status" value="1"/>
</dbReference>
<gene>
    <name evidence="3" type="ORF">ULMS_13380</name>
</gene>
<evidence type="ECO:0000256" key="1">
    <source>
        <dbReference type="SAM" id="MobiDB-lite"/>
    </source>
</evidence>
<organism evidence="3 4">
    <name type="scientific">Patiriisocius marinistellae</name>
    <dbReference type="NCBI Taxonomy" id="2494560"/>
    <lineage>
        <taxon>Bacteria</taxon>
        <taxon>Pseudomonadati</taxon>
        <taxon>Bacteroidota</taxon>
        <taxon>Flavobacteriia</taxon>
        <taxon>Flavobacteriales</taxon>
        <taxon>Flavobacteriaceae</taxon>
        <taxon>Patiriisocius</taxon>
    </lineage>
</organism>
<dbReference type="SUPFAM" id="SSF159941">
    <property type="entry name" value="MM3350-like"/>
    <property type="match status" value="1"/>
</dbReference>
<sequence length="175" mass="20586">MIYRFRVILNSDDEVFRDIEIQSEASFEDFNNVILQSFGFDGSEMASFYTSNEQWEQLLEIAQFDMGEKDEPVITMGETYLENIINKDDRNLVYVYDFLLMWTFIIELADIAKEESGMTYPNVMYSHGEVPFEPKEPEFVSENLDGDPFDDEYGDDDYGMDADDYESLDFDENWN</sequence>
<dbReference type="EMBL" id="BKCF01000002">
    <property type="protein sequence ID" value="GEQ85830.1"/>
    <property type="molecule type" value="Genomic_DNA"/>
</dbReference>
<protein>
    <recommendedName>
        <fullName evidence="2">Plasmid pRiA4b Orf3-like domain-containing protein</fullName>
    </recommendedName>
</protein>
<feature type="domain" description="Plasmid pRiA4b Orf3-like" evidence="2">
    <location>
        <begin position="2"/>
        <end position="133"/>
    </location>
</feature>
<dbReference type="Gene3D" id="3.10.290.30">
    <property type="entry name" value="MM3350-like"/>
    <property type="match status" value="1"/>
</dbReference>
<dbReference type="RefSeq" id="WP_151893778.1">
    <property type="nucleotide sequence ID" value="NZ_BKCF01000002.1"/>
</dbReference>
<feature type="region of interest" description="Disordered" evidence="1">
    <location>
        <begin position="135"/>
        <end position="175"/>
    </location>
</feature>
<reference evidence="3 4" key="1">
    <citation type="submission" date="2019-08" db="EMBL/GenBank/DDBJ databases">
        <title>Ulvibacter marinistellae sp. nov., isolated from a starfish, Patiria pectinifera.</title>
        <authorList>
            <person name="Kawano K."/>
            <person name="Ushijima N."/>
            <person name="Kihara M."/>
            <person name="Itoh H."/>
        </authorList>
    </citation>
    <scope>NUCLEOTIDE SEQUENCE [LARGE SCALE GENOMIC DNA]</scope>
    <source>
        <strain evidence="3 4">KK4</strain>
    </source>
</reference>
<dbReference type="AlphaFoldDB" id="A0A5J4FV50"/>
<evidence type="ECO:0000259" key="2">
    <source>
        <dbReference type="Pfam" id="PF07929"/>
    </source>
</evidence>
<dbReference type="Proteomes" id="UP000326994">
    <property type="component" value="Unassembled WGS sequence"/>
</dbReference>
<dbReference type="OrthoDB" id="666725at2"/>
<evidence type="ECO:0000313" key="4">
    <source>
        <dbReference type="Proteomes" id="UP000326994"/>
    </source>
</evidence>
<proteinExistence type="predicted"/>
<comment type="caution">
    <text evidence="3">The sequence shown here is derived from an EMBL/GenBank/DDBJ whole genome shotgun (WGS) entry which is preliminary data.</text>
</comment>
<accession>A0A5J4FV50</accession>
<dbReference type="InterPro" id="IPR024047">
    <property type="entry name" value="MM3350-like_sf"/>
</dbReference>
<name>A0A5J4FV50_9FLAO</name>
<feature type="compositionally biased region" description="Acidic residues" evidence="1">
    <location>
        <begin position="144"/>
        <end position="175"/>
    </location>
</feature>